<proteinExistence type="predicted"/>
<dbReference type="SUPFAM" id="SSF55326">
    <property type="entry name" value="PurM N-terminal domain-like"/>
    <property type="match status" value="1"/>
</dbReference>
<evidence type="ECO:0000259" key="1">
    <source>
        <dbReference type="Pfam" id="PF00586"/>
    </source>
</evidence>
<dbReference type="InterPro" id="IPR036921">
    <property type="entry name" value="PurM-like_N_sf"/>
</dbReference>
<organism evidence="2 3">
    <name type="scientific">Paractinoplanes bogorensis</name>
    <dbReference type="NCBI Taxonomy" id="1610840"/>
    <lineage>
        <taxon>Bacteria</taxon>
        <taxon>Bacillati</taxon>
        <taxon>Actinomycetota</taxon>
        <taxon>Actinomycetes</taxon>
        <taxon>Micromonosporales</taxon>
        <taxon>Micromonosporaceae</taxon>
        <taxon>Paractinoplanes</taxon>
    </lineage>
</organism>
<comment type="caution">
    <text evidence="2">The sequence shown here is derived from an EMBL/GenBank/DDBJ whole genome shotgun (WGS) entry which is preliminary data.</text>
</comment>
<dbReference type="Pfam" id="PF00586">
    <property type="entry name" value="AIRS"/>
    <property type="match status" value="1"/>
</dbReference>
<evidence type="ECO:0000313" key="2">
    <source>
        <dbReference type="EMBL" id="MBU2663779.1"/>
    </source>
</evidence>
<keyword evidence="3" id="KW-1185">Reference proteome</keyword>
<dbReference type="RefSeq" id="WP_215785757.1">
    <property type="nucleotide sequence ID" value="NZ_JAHKKG010000003.1"/>
</dbReference>
<reference evidence="2 3" key="1">
    <citation type="submission" date="2021-06" db="EMBL/GenBank/DDBJ databases">
        <title>Actinoplanes lichenicola sp. nov., and Actinoplanes ovalisporus sp. nov., isolated from lichen in Thailand.</title>
        <authorList>
            <person name="Saeng-In P."/>
            <person name="Kanchanasin P."/>
            <person name="Yuki M."/>
            <person name="Kudo T."/>
            <person name="Ohkuma M."/>
            <person name="Phongsopitanun W."/>
            <person name="Tanasupawat S."/>
        </authorList>
    </citation>
    <scope>NUCLEOTIDE SEQUENCE [LARGE SCALE GENOMIC DNA]</scope>
    <source>
        <strain evidence="2 3">NBRC 110975</strain>
    </source>
</reference>
<dbReference type="Proteomes" id="UP001519654">
    <property type="component" value="Unassembled WGS sequence"/>
</dbReference>
<dbReference type="InterPro" id="IPR016188">
    <property type="entry name" value="PurM-like_N"/>
</dbReference>
<feature type="domain" description="PurM-like N-terminal" evidence="1">
    <location>
        <begin position="31"/>
        <end position="137"/>
    </location>
</feature>
<evidence type="ECO:0000313" key="3">
    <source>
        <dbReference type="Proteomes" id="UP001519654"/>
    </source>
</evidence>
<name>A0ABS5YJW9_9ACTN</name>
<gene>
    <name evidence="2" type="ORF">KOI35_09690</name>
</gene>
<dbReference type="Gene3D" id="3.30.1330.10">
    <property type="entry name" value="PurM-like, N-terminal domain"/>
    <property type="match status" value="1"/>
</dbReference>
<dbReference type="EMBL" id="JAHKKG010000003">
    <property type="protein sequence ID" value="MBU2663779.1"/>
    <property type="molecule type" value="Genomic_DNA"/>
</dbReference>
<accession>A0ABS5YJW9</accession>
<sequence length="277" mass="28176">MSGGLEALARGERTIGDVVGRVRDLTIVDNGSTTIVIACDSNASIGVKPMDALQQDPQETGYSAAKVPLMEVLATGATPFLLVDNLCCELEPYGKELLIGVQAAADRTGLPIAITGSDETNMPTVQTGIGVTVMGVVVRAGLRCGSARDGDLVFAVGLPRDGREVPFVDGTAGIASPADIIVARDSPYASEVLPVGSRGIAYEAGELARVAGLTFASSDSDVSLTRSAGPSTCFLVAASAEFGPWMASRTECAVAVVGRLSLRGPAGGALPPGKDPS</sequence>
<protein>
    <recommendedName>
        <fullName evidence="1">PurM-like N-terminal domain-containing protein</fullName>
    </recommendedName>
</protein>